<dbReference type="InterPro" id="IPR015443">
    <property type="entry name" value="Aldose_1-epimerase"/>
</dbReference>
<dbReference type="NCBIfam" id="NF008277">
    <property type="entry name" value="PRK11055.1"/>
    <property type="match status" value="1"/>
</dbReference>
<evidence type="ECO:0000313" key="10">
    <source>
        <dbReference type="Proteomes" id="UP000637299"/>
    </source>
</evidence>
<dbReference type="InterPro" id="IPR014718">
    <property type="entry name" value="GH-type_carb-bd"/>
</dbReference>
<name>A0ABR8Z8A6_9FLAO</name>
<evidence type="ECO:0000256" key="3">
    <source>
        <dbReference type="ARBA" id="ARBA00006206"/>
    </source>
</evidence>
<keyword evidence="5" id="KW-0106">Calcium</keyword>
<reference evidence="9 10" key="1">
    <citation type="submission" date="2020-09" db="EMBL/GenBank/DDBJ databases">
        <title>Genome seq and assembly of Chryseobacterium sp.</title>
        <authorList>
            <person name="Chhetri G."/>
        </authorList>
    </citation>
    <scope>NUCLEOTIDE SEQUENCE [LARGE SCALE GENOMIC DNA]</scope>
    <source>
        <strain evidence="9 10">GCR10</strain>
    </source>
</reference>
<dbReference type="InterPro" id="IPR011013">
    <property type="entry name" value="Gal_mutarotase_sf_dom"/>
</dbReference>
<proteinExistence type="inferred from homology"/>
<dbReference type="CDD" id="cd09019">
    <property type="entry name" value="galactose_mutarotase_like"/>
    <property type="match status" value="1"/>
</dbReference>
<protein>
    <recommendedName>
        <fullName evidence="8">Aldose 1-epimerase</fullName>
        <ecNumber evidence="8">5.1.3.3</ecNumber>
    </recommendedName>
</protein>
<dbReference type="PANTHER" id="PTHR10091:SF0">
    <property type="entry name" value="GALACTOSE MUTAROTASE"/>
    <property type="match status" value="1"/>
</dbReference>
<comment type="similarity">
    <text evidence="3 8">Belongs to the aldose epimerase family.</text>
</comment>
<comment type="catalytic activity">
    <reaction evidence="8">
        <text>alpha-D-glucose = beta-D-glucose</text>
        <dbReference type="Rhea" id="RHEA:10264"/>
        <dbReference type="ChEBI" id="CHEBI:15903"/>
        <dbReference type="ChEBI" id="CHEBI:17925"/>
        <dbReference type="EC" id="5.1.3.3"/>
    </reaction>
</comment>
<keyword evidence="7 8" id="KW-0119">Carbohydrate metabolism</keyword>
<comment type="pathway">
    <text evidence="2 8">Carbohydrate metabolism; hexose metabolism.</text>
</comment>
<evidence type="ECO:0000256" key="1">
    <source>
        <dbReference type="ARBA" id="ARBA00001913"/>
    </source>
</evidence>
<evidence type="ECO:0000256" key="8">
    <source>
        <dbReference type="PIRNR" id="PIRNR005096"/>
    </source>
</evidence>
<comment type="caution">
    <text evidence="9">The sequence shown here is derived from an EMBL/GenBank/DDBJ whole genome shotgun (WGS) entry which is preliminary data.</text>
</comment>
<dbReference type="SUPFAM" id="SSF74650">
    <property type="entry name" value="Galactose mutarotase-like"/>
    <property type="match status" value="1"/>
</dbReference>
<dbReference type="PIRSF" id="PIRSF005096">
    <property type="entry name" value="GALM"/>
    <property type="match status" value="1"/>
</dbReference>
<dbReference type="Gene3D" id="2.70.98.10">
    <property type="match status" value="1"/>
</dbReference>
<organism evidence="9 10">
    <name type="scientific">Chryseobacterium caseinilyticum</name>
    <dbReference type="NCBI Taxonomy" id="2771428"/>
    <lineage>
        <taxon>Bacteria</taxon>
        <taxon>Pseudomonadati</taxon>
        <taxon>Bacteroidota</taxon>
        <taxon>Flavobacteriia</taxon>
        <taxon>Flavobacteriales</taxon>
        <taxon>Weeksellaceae</taxon>
        <taxon>Chryseobacterium group</taxon>
        <taxon>Chryseobacterium</taxon>
    </lineage>
</organism>
<dbReference type="EMBL" id="JACYFS010000001">
    <property type="protein sequence ID" value="MBD8081527.1"/>
    <property type="molecule type" value="Genomic_DNA"/>
</dbReference>
<evidence type="ECO:0000256" key="7">
    <source>
        <dbReference type="ARBA" id="ARBA00023277"/>
    </source>
</evidence>
<gene>
    <name evidence="9" type="ORF">IC610_03705</name>
</gene>
<dbReference type="InterPro" id="IPR008183">
    <property type="entry name" value="Aldose_1/G6P_1-epimerase"/>
</dbReference>
<comment type="cofactor">
    <cofactor evidence="1">
        <name>Ca(2+)</name>
        <dbReference type="ChEBI" id="CHEBI:29108"/>
    </cofactor>
</comment>
<comment type="subunit">
    <text evidence="4">Monomer.</text>
</comment>
<dbReference type="EC" id="5.1.3.3" evidence="8"/>
<dbReference type="RefSeq" id="WP_191735297.1">
    <property type="nucleotide sequence ID" value="NZ_JACYFS010000001.1"/>
</dbReference>
<keyword evidence="6 8" id="KW-0413">Isomerase</keyword>
<dbReference type="InterPro" id="IPR047215">
    <property type="entry name" value="Galactose_mutarotase-like"/>
</dbReference>
<accession>A0ABR8Z8A6</accession>
<sequence length="353" mass="40016">MNKIISQEFARTSQGETVHQFILRNENGMQVEIINFGAIITSIFVPDKDGNFEDVVLGFKNPEDYFNSNQYTYGAVVGRYANRISNARFAIGSKEYHVTKNEGNNHIHGGKEGFANKIWRAEILEKPECDSLALYYHSVDGEEGFPGNLSVTVIYTLRDDNALEIEYFAEADQSTVINLTQHSYFNLSGKHSAEITDHELQIHADYYLPIDGNSIPRGKICSVKDTPFDFNIMKEIGRDINHDHEQLVFGNGYDHCWVLKESESQIAGNLYHRKSGRNMEIFTTEPGIQLYTGNFLDGKYESKTGGCNTFRTGLCLETQHFPDSPNQDHFPSTILNAGELYKSKTIFRFSARS</sequence>
<evidence type="ECO:0000256" key="2">
    <source>
        <dbReference type="ARBA" id="ARBA00005028"/>
    </source>
</evidence>
<evidence type="ECO:0000313" key="9">
    <source>
        <dbReference type="EMBL" id="MBD8081527.1"/>
    </source>
</evidence>
<dbReference type="Pfam" id="PF01263">
    <property type="entry name" value="Aldose_epim"/>
    <property type="match status" value="1"/>
</dbReference>
<evidence type="ECO:0000256" key="6">
    <source>
        <dbReference type="ARBA" id="ARBA00023235"/>
    </source>
</evidence>
<keyword evidence="10" id="KW-1185">Reference proteome</keyword>
<evidence type="ECO:0000256" key="4">
    <source>
        <dbReference type="ARBA" id="ARBA00011245"/>
    </source>
</evidence>
<dbReference type="PANTHER" id="PTHR10091">
    <property type="entry name" value="ALDOSE-1-EPIMERASE"/>
    <property type="match status" value="1"/>
</dbReference>
<dbReference type="Proteomes" id="UP000637299">
    <property type="component" value="Unassembled WGS sequence"/>
</dbReference>
<evidence type="ECO:0000256" key="5">
    <source>
        <dbReference type="ARBA" id="ARBA00022837"/>
    </source>
</evidence>